<gene>
    <name evidence="12" type="ORF">DAPK24_038510</name>
</gene>
<name>A0AAV5R9K5_PICKL</name>
<evidence type="ECO:0000256" key="2">
    <source>
        <dbReference type="ARBA" id="ARBA00009256"/>
    </source>
</evidence>
<dbReference type="Gene3D" id="3.40.50.620">
    <property type="entry name" value="HUPs"/>
    <property type="match status" value="1"/>
</dbReference>
<evidence type="ECO:0000256" key="7">
    <source>
        <dbReference type="ARBA" id="ARBA00022741"/>
    </source>
</evidence>
<keyword evidence="8" id="KW-0067">ATP-binding</keyword>
<evidence type="ECO:0000256" key="1">
    <source>
        <dbReference type="ARBA" id="ARBA00004990"/>
    </source>
</evidence>
<evidence type="ECO:0000256" key="6">
    <source>
        <dbReference type="ARBA" id="ARBA00022655"/>
    </source>
</evidence>
<evidence type="ECO:0000256" key="11">
    <source>
        <dbReference type="ARBA" id="ARBA00048258"/>
    </source>
</evidence>
<dbReference type="CDD" id="cd00560">
    <property type="entry name" value="PanC"/>
    <property type="match status" value="1"/>
</dbReference>
<evidence type="ECO:0000256" key="3">
    <source>
        <dbReference type="ARBA" id="ARBA00012219"/>
    </source>
</evidence>
<evidence type="ECO:0000256" key="10">
    <source>
        <dbReference type="ARBA" id="ARBA00032806"/>
    </source>
</evidence>
<sequence>MSKIPIITTVKELRSLVKSFNHESLGFVPTMGYLHEGHLSLVNESIKDNKHTIISIFVNPSQFSPNEDLDTYPRDINHDIEIIKKLAIGKVDAIFKPSVEEMYPSGFTFDINNQKGSFVEVLGVSKPLEGLKRPTFFKGVATVVTKLFNIVMPTNAYFGQKDIQQTIVIKNLVEDLFLNINIKIVPTIRNENGLALSSRNKYLSDDILNEVTCLYKSMKLSNDSYLNGEFNVEKLTEIVSNYITKINNKFKIDYISFNDPKDLSYLTNIDPKIGCILSMAVYVPNSNNEINNETTRLIDNMIFKPL</sequence>
<dbReference type="GO" id="GO:0005524">
    <property type="term" value="F:ATP binding"/>
    <property type="evidence" value="ECO:0007669"/>
    <property type="project" value="UniProtKB-KW"/>
</dbReference>
<dbReference type="InterPro" id="IPR003721">
    <property type="entry name" value="Pantoate_ligase"/>
</dbReference>
<dbReference type="Pfam" id="PF02569">
    <property type="entry name" value="Pantoate_ligase"/>
    <property type="match status" value="1"/>
</dbReference>
<comment type="catalytic activity">
    <reaction evidence="11">
        <text>(R)-pantoate + beta-alanine + ATP = (R)-pantothenate + AMP + diphosphate + H(+)</text>
        <dbReference type="Rhea" id="RHEA:10912"/>
        <dbReference type="ChEBI" id="CHEBI:15378"/>
        <dbReference type="ChEBI" id="CHEBI:15980"/>
        <dbReference type="ChEBI" id="CHEBI:29032"/>
        <dbReference type="ChEBI" id="CHEBI:30616"/>
        <dbReference type="ChEBI" id="CHEBI:33019"/>
        <dbReference type="ChEBI" id="CHEBI:57966"/>
        <dbReference type="ChEBI" id="CHEBI:456215"/>
        <dbReference type="EC" id="6.3.2.1"/>
    </reaction>
</comment>
<comment type="caution">
    <text evidence="12">The sequence shown here is derived from an EMBL/GenBank/DDBJ whole genome shotgun (WGS) entry which is preliminary data.</text>
</comment>
<dbReference type="InterPro" id="IPR042176">
    <property type="entry name" value="Pantoate_ligase_C"/>
</dbReference>
<keyword evidence="6" id="KW-0566">Pantothenate biosynthesis</keyword>
<dbReference type="HAMAP" id="MF_00158">
    <property type="entry name" value="PanC"/>
    <property type="match status" value="1"/>
</dbReference>
<dbReference type="InterPro" id="IPR014729">
    <property type="entry name" value="Rossmann-like_a/b/a_fold"/>
</dbReference>
<dbReference type="NCBIfam" id="TIGR00018">
    <property type="entry name" value="panC"/>
    <property type="match status" value="1"/>
</dbReference>
<dbReference type="Proteomes" id="UP001378960">
    <property type="component" value="Unassembled WGS sequence"/>
</dbReference>
<dbReference type="GO" id="GO:0015940">
    <property type="term" value="P:pantothenate biosynthetic process"/>
    <property type="evidence" value="ECO:0007669"/>
    <property type="project" value="UniProtKB-KW"/>
</dbReference>
<proteinExistence type="inferred from homology"/>
<comment type="pathway">
    <text evidence="1">Cofactor biosynthesis; (R)-pantothenate biosynthesis; (R)-pantothenate from (R)-pantoate and beta-alanine: step 1/1.</text>
</comment>
<dbReference type="AlphaFoldDB" id="A0AAV5R9K5"/>
<keyword evidence="7" id="KW-0547">Nucleotide-binding</keyword>
<accession>A0AAV5R9K5</accession>
<dbReference type="FunFam" id="3.40.50.620:FF:000013">
    <property type="entry name" value="Pantothenate synthetase"/>
    <property type="match status" value="1"/>
</dbReference>
<comment type="similarity">
    <text evidence="2">Belongs to the pantothenate synthetase family.</text>
</comment>
<organism evidence="12 13">
    <name type="scientific">Pichia kluyveri</name>
    <name type="common">Yeast</name>
    <dbReference type="NCBI Taxonomy" id="36015"/>
    <lineage>
        <taxon>Eukaryota</taxon>
        <taxon>Fungi</taxon>
        <taxon>Dikarya</taxon>
        <taxon>Ascomycota</taxon>
        <taxon>Saccharomycotina</taxon>
        <taxon>Pichiomycetes</taxon>
        <taxon>Pichiales</taxon>
        <taxon>Pichiaceae</taxon>
        <taxon>Pichia</taxon>
    </lineage>
</organism>
<protein>
    <recommendedName>
        <fullName evidence="4">Pantoate--beta-alanine ligase</fullName>
        <ecNumber evidence="3">6.3.2.1</ecNumber>
    </recommendedName>
    <alternativeName>
        <fullName evidence="10">Pantoate-activating enzyme</fullName>
    </alternativeName>
    <alternativeName>
        <fullName evidence="9">Pantothenate synthetase</fullName>
    </alternativeName>
</protein>
<evidence type="ECO:0000256" key="8">
    <source>
        <dbReference type="ARBA" id="ARBA00022840"/>
    </source>
</evidence>
<keyword evidence="13" id="KW-1185">Reference proteome</keyword>
<dbReference type="EC" id="6.3.2.1" evidence="3"/>
<evidence type="ECO:0000313" key="13">
    <source>
        <dbReference type="Proteomes" id="UP001378960"/>
    </source>
</evidence>
<dbReference type="GO" id="GO:0004592">
    <property type="term" value="F:pantoate-beta-alanine ligase activity"/>
    <property type="evidence" value="ECO:0007669"/>
    <property type="project" value="UniProtKB-EC"/>
</dbReference>
<reference evidence="12 13" key="1">
    <citation type="journal article" date="2023" name="Elife">
        <title>Identification of key yeast species and microbe-microbe interactions impacting larval growth of Drosophila in the wild.</title>
        <authorList>
            <person name="Mure A."/>
            <person name="Sugiura Y."/>
            <person name="Maeda R."/>
            <person name="Honda K."/>
            <person name="Sakurai N."/>
            <person name="Takahashi Y."/>
            <person name="Watada M."/>
            <person name="Katoh T."/>
            <person name="Gotoh A."/>
            <person name="Gotoh Y."/>
            <person name="Taniguchi I."/>
            <person name="Nakamura K."/>
            <person name="Hayashi T."/>
            <person name="Katayama T."/>
            <person name="Uemura T."/>
            <person name="Hattori Y."/>
        </authorList>
    </citation>
    <scope>NUCLEOTIDE SEQUENCE [LARGE SCALE GENOMIC DNA]</scope>
    <source>
        <strain evidence="12 13">PK-24</strain>
    </source>
</reference>
<dbReference type="SUPFAM" id="SSF52374">
    <property type="entry name" value="Nucleotidylyl transferase"/>
    <property type="match status" value="1"/>
</dbReference>
<dbReference type="PANTHER" id="PTHR21299:SF1">
    <property type="entry name" value="PANTOATE--BETA-ALANINE LIGASE"/>
    <property type="match status" value="1"/>
</dbReference>
<evidence type="ECO:0000313" key="12">
    <source>
        <dbReference type="EMBL" id="GMM47276.1"/>
    </source>
</evidence>
<keyword evidence="5 12" id="KW-0436">Ligase</keyword>
<evidence type="ECO:0000256" key="9">
    <source>
        <dbReference type="ARBA" id="ARBA00029902"/>
    </source>
</evidence>
<dbReference type="Gene3D" id="3.30.1300.10">
    <property type="entry name" value="Pantoate-beta-alanine ligase, C-terminal domain"/>
    <property type="match status" value="1"/>
</dbReference>
<dbReference type="EMBL" id="BTGB01000005">
    <property type="protein sequence ID" value="GMM47276.1"/>
    <property type="molecule type" value="Genomic_DNA"/>
</dbReference>
<dbReference type="PANTHER" id="PTHR21299">
    <property type="entry name" value="CYTIDYLATE KINASE/PANTOATE-BETA-ALANINE LIGASE"/>
    <property type="match status" value="1"/>
</dbReference>
<evidence type="ECO:0000256" key="5">
    <source>
        <dbReference type="ARBA" id="ARBA00022598"/>
    </source>
</evidence>
<evidence type="ECO:0000256" key="4">
    <source>
        <dbReference type="ARBA" id="ARBA00015647"/>
    </source>
</evidence>